<accession>A0A080YZX4</accession>
<sequence>MEKDKAFKINVQLGYTLIDRVTGLERYYYPALKR</sequence>
<reference evidence="1 2" key="1">
    <citation type="submission" date="2013-11" db="EMBL/GenBank/DDBJ databases">
        <title>The Genome Sequence of Phytophthora parasitica P1976.</title>
        <authorList>
            <consortium name="The Broad Institute Genomics Platform"/>
            <person name="Russ C."/>
            <person name="Tyler B."/>
            <person name="Panabieres F."/>
            <person name="Shan W."/>
            <person name="Tripathy S."/>
            <person name="Grunwald N."/>
            <person name="Machado M."/>
            <person name="Johnson C.S."/>
            <person name="Walker B."/>
            <person name="Young S."/>
            <person name="Zeng Q."/>
            <person name="Gargeya S."/>
            <person name="Fitzgerald M."/>
            <person name="Haas B."/>
            <person name="Abouelleil A."/>
            <person name="Allen A.W."/>
            <person name="Alvarado L."/>
            <person name="Arachchi H.M."/>
            <person name="Berlin A.M."/>
            <person name="Chapman S.B."/>
            <person name="Gainer-Dewar J."/>
            <person name="Goldberg J."/>
            <person name="Griggs A."/>
            <person name="Gujja S."/>
            <person name="Hansen M."/>
            <person name="Howarth C."/>
            <person name="Imamovic A."/>
            <person name="Ireland A."/>
            <person name="Larimer J."/>
            <person name="McCowan C."/>
            <person name="Murphy C."/>
            <person name="Pearson M."/>
            <person name="Poon T.W."/>
            <person name="Priest M."/>
            <person name="Roberts A."/>
            <person name="Saif S."/>
            <person name="Shea T."/>
            <person name="Sisk P."/>
            <person name="Sykes S."/>
            <person name="Wortman J."/>
            <person name="Nusbaum C."/>
            <person name="Birren B."/>
        </authorList>
    </citation>
    <scope>NUCLEOTIDE SEQUENCE [LARGE SCALE GENOMIC DNA]</scope>
    <source>
        <strain evidence="1 2">P1976</strain>
    </source>
</reference>
<dbReference type="EMBL" id="ANJA01004022">
    <property type="protein sequence ID" value="ETO59935.1"/>
    <property type="molecule type" value="Genomic_DNA"/>
</dbReference>
<protein>
    <submittedName>
        <fullName evidence="1">Uncharacterized protein</fullName>
    </submittedName>
</protein>
<proteinExistence type="predicted"/>
<name>A0A080YZX4_PHYNI</name>
<dbReference type="AlphaFoldDB" id="A0A080YZX4"/>
<organism evidence="1 2">
    <name type="scientific">Phytophthora nicotianae P1976</name>
    <dbReference type="NCBI Taxonomy" id="1317066"/>
    <lineage>
        <taxon>Eukaryota</taxon>
        <taxon>Sar</taxon>
        <taxon>Stramenopiles</taxon>
        <taxon>Oomycota</taxon>
        <taxon>Peronosporomycetes</taxon>
        <taxon>Peronosporales</taxon>
        <taxon>Peronosporaceae</taxon>
        <taxon>Phytophthora</taxon>
    </lineage>
</organism>
<evidence type="ECO:0000313" key="2">
    <source>
        <dbReference type="Proteomes" id="UP000028582"/>
    </source>
</evidence>
<evidence type="ECO:0000313" key="1">
    <source>
        <dbReference type="EMBL" id="ETO59935.1"/>
    </source>
</evidence>
<dbReference type="Proteomes" id="UP000028582">
    <property type="component" value="Unassembled WGS sequence"/>
</dbReference>
<comment type="caution">
    <text evidence="1">The sequence shown here is derived from an EMBL/GenBank/DDBJ whole genome shotgun (WGS) entry which is preliminary data.</text>
</comment>
<gene>
    <name evidence="1" type="ORF">F444_21801</name>
</gene>